<accession>A0A1C0A9P4</accession>
<comment type="cofactor">
    <cofactor evidence="1">
        <name>Zn(2+)</name>
        <dbReference type="ChEBI" id="CHEBI:29105"/>
    </cofactor>
</comment>
<keyword evidence="5" id="KW-0862">Zinc</keyword>
<evidence type="ECO:0000256" key="6">
    <source>
        <dbReference type="ARBA" id="ARBA00023049"/>
    </source>
</evidence>
<evidence type="ECO:0000313" key="10">
    <source>
        <dbReference type="EMBL" id="OCL26989.1"/>
    </source>
</evidence>
<evidence type="ECO:0000256" key="8">
    <source>
        <dbReference type="PIRSR" id="PIRSR001123-2"/>
    </source>
</evidence>
<gene>
    <name evidence="10" type="ORF">U472_05750</name>
</gene>
<dbReference type="InterPro" id="IPR001261">
    <property type="entry name" value="ArgE/DapE_CS"/>
</dbReference>
<dbReference type="InterPro" id="IPR008007">
    <property type="entry name" value="Peptidase_M42"/>
</dbReference>
<dbReference type="Gene3D" id="3.40.630.10">
    <property type="entry name" value="Zn peptidases"/>
    <property type="match status" value="1"/>
</dbReference>
<keyword evidence="6" id="KW-0482">Metalloprotease</keyword>
<dbReference type="PROSITE" id="PS00758">
    <property type="entry name" value="ARGE_DAPE_CPG2_1"/>
    <property type="match status" value="1"/>
</dbReference>
<keyword evidence="4" id="KW-0378">Hydrolase</keyword>
<dbReference type="PIRSF" id="PIRSF001123">
    <property type="entry name" value="PepA_GA"/>
    <property type="match status" value="1"/>
</dbReference>
<name>A0A1C0A9P4_9FIRM</name>
<evidence type="ECO:0000256" key="3">
    <source>
        <dbReference type="ARBA" id="ARBA00022723"/>
    </source>
</evidence>
<dbReference type="SUPFAM" id="SSF55031">
    <property type="entry name" value="Bacterial exopeptidase dimerisation domain"/>
    <property type="match status" value="1"/>
</dbReference>
<dbReference type="Proteomes" id="UP000093514">
    <property type="component" value="Unassembled WGS sequence"/>
</dbReference>
<evidence type="ECO:0000256" key="4">
    <source>
        <dbReference type="ARBA" id="ARBA00022801"/>
    </source>
</evidence>
<comment type="similarity">
    <text evidence="7">Belongs to the peptidase M42 family.</text>
</comment>
<dbReference type="RefSeq" id="WP_068716426.1">
    <property type="nucleotide sequence ID" value="NZ_LWDV01000008.1"/>
</dbReference>
<dbReference type="GO" id="GO:0046872">
    <property type="term" value="F:metal ion binding"/>
    <property type="evidence" value="ECO:0007669"/>
    <property type="project" value="UniProtKB-UniRule"/>
</dbReference>
<feature type="domain" description="Peptidase M20 dimerisation" evidence="9">
    <location>
        <begin position="181"/>
        <end position="272"/>
    </location>
</feature>
<dbReference type="AlphaFoldDB" id="A0A1C0A9P4"/>
<dbReference type="GO" id="GO:0004177">
    <property type="term" value="F:aminopeptidase activity"/>
    <property type="evidence" value="ECO:0007669"/>
    <property type="project" value="UniProtKB-UniRule"/>
</dbReference>
<dbReference type="Gene3D" id="3.30.70.360">
    <property type="match status" value="1"/>
</dbReference>
<comment type="cofactor">
    <cofactor evidence="8">
        <name>a divalent metal cation</name>
        <dbReference type="ChEBI" id="CHEBI:60240"/>
    </cofactor>
    <text evidence="8">Binds 2 divalent metal cations per subunit.</text>
</comment>
<sequence length="370" mass="39562">MDQERIIKQFLDLVQIDSISKEEGKVADYLVKILEELGLEVTRDDAGEKVGGETGNIIAKLAGDATKPTLLLSAHMDTVTPGRSIKPIIKEGIVYSDGETILASDDKAGITTILEALRLVKENDIDHGNLEVVFTIGEEVGLLGAKNLDYSLIDADFGIAFDSGGEIGTIVTQAPCQDKINVKVIGKAAHAGMNPSAGINAIKVASVALSSMKLGQIDEDTTANIGVIKGGQATNIVPDLVELEGEARSLRVDKLDRQTKHMADIFRRAAAKFKAKVEIDVERMYPAFDLSRNSQIVDIAVKAARAIEIKPLLQSTGGGSDANIFNGKGIPTINVSVGMTDVHSVDENIKIDDLLNAVKFCTSMIREAAR</sequence>
<dbReference type="PROSITE" id="PS00759">
    <property type="entry name" value="ARGE_DAPE_CPG2_2"/>
    <property type="match status" value="1"/>
</dbReference>
<dbReference type="InterPro" id="IPR036264">
    <property type="entry name" value="Bact_exopeptidase_dim_dom"/>
</dbReference>
<dbReference type="NCBIfam" id="TIGR01883">
    <property type="entry name" value="PepT-like"/>
    <property type="match status" value="1"/>
</dbReference>
<evidence type="ECO:0000313" key="11">
    <source>
        <dbReference type="Proteomes" id="UP000093514"/>
    </source>
</evidence>
<dbReference type="PANTHER" id="PTHR42994">
    <property type="entry name" value="PEPTIDASE T"/>
    <property type="match status" value="1"/>
</dbReference>
<dbReference type="GO" id="GO:0008237">
    <property type="term" value="F:metallopeptidase activity"/>
    <property type="evidence" value="ECO:0007669"/>
    <property type="project" value="UniProtKB-KW"/>
</dbReference>
<evidence type="ECO:0000256" key="1">
    <source>
        <dbReference type="ARBA" id="ARBA00001947"/>
    </source>
</evidence>
<evidence type="ECO:0000259" key="9">
    <source>
        <dbReference type="Pfam" id="PF07687"/>
    </source>
</evidence>
<keyword evidence="11" id="KW-1185">Reference proteome</keyword>
<feature type="binding site" evidence="8">
    <location>
        <position position="343"/>
    </location>
    <ligand>
        <name>Zn(2+)</name>
        <dbReference type="ChEBI" id="CHEBI:29105"/>
        <label>2</label>
    </ligand>
</feature>
<proteinExistence type="inferred from homology"/>
<dbReference type="GO" id="GO:0006508">
    <property type="term" value="P:proteolysis"/>
    <property type="evidence" value="ECO:0007669"/>
    <property type="project" value="UniProtKB-KW"/>
</dbReference>
<dbReference type="OrthoDB" id="9773892at2"/>
<dbReference type="PANTHER" id="PTHR42994:SF2">
    <property type="entry name" value="PEPTIDASE"/>
    <property type="match status" value="1"/>
</dbReference>
<dbReference type="InterPro" id="IPR002933">
    <property type="entry name" value="Peptidase_M20"/>
</dbReference>
<evidence type="ECO:0000256" key="2">
    <source>
        <dbReference type="ARBA" id="ARBA00022670"/>
    </source>
</evidence>
<evidence type="ECO:0000256" key="5">
    <source>
        <dbReference type="ARBA" id="ARBA00022833"/>
    </source>
</evidence>
<keyword evidence="3 8" id="KW-0479">Metal-binding</keyword>
<protein>
    <submittedName>
        <fullName evidence="10">Peptidase M20</fullName>
    </submittedName>
</protein>
<dbReference type="InterPro" id="IPR010162">
    <property type="entry name" value="PepT-like"/>
</dbReference>
<dbReference type="Pfam" id="PF07687">
    <property type="entry name" value="M20_dimer"/>
    <property type="match status" value="1"/>
</dbReference>
<dbReference type="InterPro" id="IPR011650">
    <property type="entry name" value="Peptidase_M20_dimer"/>
</dbReference>
<reference evidence="10 11" key="2">
    <citation type="submission" date="2016-08" db="EMBL/GenBank/DDBJ databases">
        <title>Orenia metallireducens sp. nov. strain Z6, a Novel Metal-reducing Firmicute from the Deep Subsurface.</title>
        <authorList>
            <person name="Maxim B.I."/>
            <person name="Kenneth K."/>
            <person name="Flynn T.M."/>
            <person name="Oloughlin E.J."/>
            <person name="Locke R.A."/>
            <person name="Weber J.R."/>
            <person name="Egan S.M."/>
            <person name="Mackie R.I."/>
            <person name="Cann I.K."/>
        </authorList>
    </citation>
    <scope>NUCLEOTIDE SEQUENCE [LARGE SCALE GENOMIC DNA]</scope>
    <source>
        <strain evidence="10 11">Z6</strain>
    </source>
</reference>
<comment type="caution">
    <text evidence="10">The sequence shown here is derived from an EMBL/GenBank/DDBJ whole genome shotgun (WGS) entry which is preliminary data.</text>
</comment>
<reference evidence="11" key="1">
    <citation type="submission" date="2016-07" db="EMBL/GenBank/DDBJ databases">
        <authorList>
            <person name="Florea S."/>
            <person name="Webb J.S."/>
            <person name="Jaromczyk J."/>
            <person name="Schardl C.L."/>
        </authorList>
    </citation>
    <scope>NUCLEOTIDE SEQUENCE [LARGE SCALE GENOMIC DNA]</scope>
    <source>
        <strain evidence="11">Z6</strain>
    </source>
</reference>
<keyword evidence="2" id="KW-0645">Protease</keyword>
<evidence type="ECO:0000256" key="7">
    <source>
        <dbReference type="PIRNR" id="PIRNR001123"/>
    </source>
</evidence>
<organism evidence="10 11">
    <name type="scientific">Orenia metallireducens</name>
    <dbReference type="NCBI Taxonomy" id="1413210"/>
    <lineage>
        <taxon>Bacteria</taxon>
        <taxon>Bacillati</taxon>
        <taxon>Bacillota</taxon>
        <taxon>Clostridia</taxon>
        <taxon>Halanaerobiales</taxon>
        <taxon>Halobacteroidaceae</taxon>
        <taxon>Orenia</taxon>
    </lineage>
</organism>
<dbReference type="Pfam" id="PF01546">
    <property type="entry name" value="Peptidase_M20"/>
    <property type="match status" value="1"/>
</dbReference>
<dbReference type="SUPFAM" id="SSF53187">
    <property type="entry name" value="Zn-dependent exopeptidases"/>
    <property type="match status" value="1"/>
</dbReference>
<dbReference type="EMBL" id="LWDV01000008">
    <property type="protein sequence ID" value="OCL26989.1"/>
    <property type="molecule type" value="Genomic_DNA"/>
</dbReference>